<sequence length="124" mass="13644">MSMTTNTHNGRWSHRLGRGAGRAWRGYLRREQRVAGWLVTRGVPAGAATAVLWIIKLAVLGVLLYSAFWLGLLLVFAAIAAWVVRNADADESSDDDEPQWRNGVDGYGLYRGEVRIDGGSADDE</sequence>
<organism evidence="2 3">
    <name type="scientific">Stutzerimonas stutzeri</name>
    <name type="common">Pseudomonas stutzeri</name>
    <dbReference type="NCBI Taxonomy" id="316"/>
    <lineage>
        <taxon>Bacteria</taxon>
        <taxon>Pseudomonadati</taxon>
        <taxon>Pseudomonadota</taxon>
        <taxon>Gammaproteobacteria</taxon>
        <taxon>Pseudomonadales</taxon>
        <taxon>Pseudomonadaceae</taxon>
        <taxon>Stutzerimonas</taxon>
    </lineage>
</organism>
<keyword evidence="1" id="KW-0472">Membrane</keyword>
<evidence type="ECO:0000313" key="2">
    <source>
        <dbReference type="EMBL" id="PNG07289.1"/>
    </source>
</evidence>
<keyword evidence="1" id="KW-1133">Transmembrane helix</keyword>
<feature type="transmembrane region" description="Helical" evidence="1">
    <location>
        <begin position="61"/>
        <end position="84"/>
    </location>
</feature>
<dbReference type="EMBL" id="POUT01000009">
    <property type="protein sequence ID" value="PNG07289.1"/>
    <property type="molecule type" value="Genomic_DNA"/>
</dbReference>
<feature type="transmembrane region" description="Helical" evidence="1">
    <location>
        <begin position="34"/>
        <end position="55"/>
    </location>
</feature>
<evidence type="ECO:0000256" key="1">
    <source>
        <dbReference type="SAM" id="Phobius"/>
    </source>
</evidence>
<dbReference type="Pfam" id="PF12553">
    <property type="entry name" value="DUF3742"/>
    <property type="match status" value="1"/>
</dbReference>
<dbReference type="Proteomes" id="UP000236023">
    <property type="component" value="Unassembled WGS sequence"/>
</dbReference>
<evidence type="ECO:0000313" key="3">
    <source>
        <dbReference type="Proteomes" id="UP000236023"/>
    </source>
</evidence>
<name>A0A2N8SXR8_STUST</name>
<gene>
    <name evidence="2" type="ORF">CXK94_15845</name>
</gene>
<dbReference type="RefSeq" id="WP_102895067.1">
    <property type="nucleotide sequence ID" value="NZ_JAMOHU010000007.1"/>
</dbReference>
<comment type="caution">
    <text evidence="2">The sequence shown here is derived from an EMBL/GenBank/DDBJ whole genome shotgun (WGS) entry which is preliminary data.</text>
</comment>
<keyword evidence="1" id="KW-0812">Transmembrane</keyword>
<accession>A0A2N8SXR8</accession>
<proteinExistence type="predicted"/>
<evidence type="ECO:0008006" key="4">
    <source>
        <dbReference type="Google" id="ProtNLM"/>
    </source>
</evidence>
<reference evidence="2 3" key="1">
    <citation type="submission" date="2018-01" db="EMBL/GenBank/DDBJ databases">
        <title>Denitrification phenotypes of diverse strains of Pseudomonas stutzeri.</title>
        <authorList>
            <person name="Milligan D.A."/>
            <person name="Bergaust L."/>
            <person name="Bakken L.R."/>
            <person name="Frostegard A."/>
        </authorList>
    </citation>
    <scope>NUCLEOTIDE SEQUENCE [LARGE SCALE GENOMIC DNA]</scope>
    <source>
        <strain evidence="2 3">24a75</strain>
    </source>
</reference>
<protein>
    <recommendedName>
        <fullName evidence="4">DUF3742 domain-containing protein</fullName>
    </recommendedName>
</protein>
<dbReference type="AlphaFoldDB" id="A0A2N8SXR8"/>
<dbReference type="InterPro" id="IPR022213">
    <property type="entry name" value="DUF3742"/>
</dbReference>